<dbReference type="InterPro" id="IPR048346">
    <property type="entry name" value="Sarcoglycan_N"/>
</dbReference>
<evidence type="ECO:0000259" key="5">
    <source>
        <dbReference type="Pfam" id="PF05510"/>
    </source>
</evidence>
<evidence type="ECO:0000256" key="1">
    <source>
        <dbReference type="ARBA" id="ARBA00004370"/>
    </source>
</evidence>
<keyword evidence="4" id="KW-0812">Transmembrane</keyword>
<feature type="domain" description="Sarcoglycan alpha/epsilon second" evidence="6">
    <location>
        <begin position="166"/>
        <end position="255"/>
    </location>
</feature>
<feature type="region of interest" description="Disordered" evidence="3">
    <location>
        <begin position="397"/>
        <end position="424"/>
    </location>
</feature>
<dbReference type="Gene3D" id="2.60.40.10">
    <property type="entry name" value="Immunoglobulins"/>
    <property type="match status" value="1"/>
</dbReference>
<evidence type="ECO:0000313" key="8">
    <source>
        <dbReference type="Proteomes" id="UP001591681"/>
    </source>
</evidence>
<dbReference type="AlphaFoldDB" id="A0ABD1KSB5"/>
<feature type="transmembrane region" description="Helical" evidence="4">
    <location>
        <begin position="332"/>
        <end position="354"/>
    </location>
</feature>
<organism evidence="7 8">
    <name type="scientific">Coilia grayii</name>
    <name type="common">Gray's grenadier anchovy</name>
    <dbReference type="NCBI Taxonomy" id="363190"/>
    <lineage>
        <taxon>Eukaryota</taxon>
        <taxon>Metazoa</taxon>
        <taxon>Chordata</taxon>
        <taxon>Craniata</taxon>
        <taxon>Vertebrata</taxon>
        <taxon>Euteleostomi</taxon>
        <taxon>Actinopterygii</taxon>
        <taxon>Neopterygii</taxon>
        <taxon>Teleostei</taxon>
        <taxon>Clupei</taxon>
        <taxon>Clupeiformes</taxon>
        <taxon>Clupeoidei</taxon>
        <taxon>Engraulidae</taxon>
        <taxon>Coilinae</taxon>
        <taxon>Coilia</taxon>
    </lineage>
</organism>
<dbReference type="Pfam" id="PF05510">
    <property type="entry name" value="Sarcoglycan_2"/>
    <property type="match status" value="1"/>
</dbReference>
<evidence type="ECO:0000256" key="4">
    <source>
        <dbReference type="SAM" id="Phobius"/>
    </source>
</evidence>
<sequence>MLRLYDSSSCILTLCLIQLAGTGSNRRLYRAPVKMAAPQYWALLLTVCTASFFVAQALKTAPIGQFFVFEIQREVYQADFNPVSKIYGTVPNDPIVFKCNKQFSPDLPAWLRFTQRHPHDNGFLYGTPMEDDKGKNVIEITVINRRTYETFEDTVIINVIPRAKLMPFQAEFFIPLSNIEAVLPPSVQFDIKKDVQKMWGVDDLEFVNITSALDRGGLVPLPIAGHFEGVYVKLGSESYFSKCLQGVGTTQHVRECDAINKRRGYYFEKVSTDCSTCTVASTCVQWCRSTLIDLSNPEPPPPVPTMGSGILETGGEFDPPESLPPRDFFPDYIATVIFPFVLALVLFLLLAYVMCCRREGLDKRDAMTPDLQLYHHHTIVGNTCELRDLADTREGVPPPLSTLPMFSTRTGERSPPYSSDSIPLIMAQQEPNVDTLPRK</sequence>
<reference evidence="7 8" key="1">
    <citation type="submission" date="2024-09" db="EMBL/GenBank/DDBJ databases">
        <title>A chromosome-level genome assembly of Gray's grenadier anchovy, Coilia grayii.</title>
        <authorList>
            <person name="Fu Z."/>
        </authorList>
    </citation>
    <scope>NUCLEOTIDE SEQUENCE [LARGE SCALE GENOMIC DNA]</scope>
    <source>
        <strain evidence="7">G4</strain>
        <tissue evidence="7">Muscle</tissue>
    </source>
</reference>
<feature type="transmembrane region" description="Helical" evidence="4">
    <location>
        <begin position="40"/>
        <end position="58"/>
    </location>
</feature>
<dbReference type="SUPFAM" id="SSF49313">
    <property type="entry name" value="Cadherin-like"/>
    <property type="match status" value="1"/>
</dbReference>
<dbReference type="GO" id="GO:0016020">
    <property type="term" value="C:membrane"/>
    <property type="evidence" value="ECO:0007669"/>
    <property type="project" value="UniProtKB-SubCell"/>
</dbReference>
<comment type="caution">
    <text evidence="7">The sequence shown here is derived from an EMBL/GenBank/DDBJ whole genome shotgun (WGS) entry which is preliminary data.</text>
</comment>
<comment type="subcellular location">
    <subcellularLocation>
        <location evidence="1">Membrane</location>
    </subcellularLocation>
</comment>
<dbReference type="PANTHER" id="PTHR10132">
    <property type="entry name" value="ALPHA-/EPSILON-SARCOGLYCAN FAMILY MEMBER"/>
    <property type="match status" value="1"/>
</dbReference>
<dbReference type="PANTHER" id="PTHR10132:SF16">
    <property type="entry name" value="ALPHA-SARCOGLYCAN"/>
    <property type="match status" value="1"/>
</dbReference>
<protein>
    <recommendedName>
        <fullName evidence="9">Alpha-sarcoglycan</fullName>
    </recommendedName>
</protein>
<proteinExistence type="predicted"/>
<evidence type="ECO:0000259" key="6">
    <source>
        <dbReference type="Pfam" id="PF20989"/>
    </source>
</evidence>
<dbReference type="InterPro" id="IPR013783">
    <property type="entry name" value="Ig-like_fold"/>
</dbReference>
<accession>A0ABD1KSB5</accession>
<keyword evidence="8" id="KW-1185">Reference proteome</keyword>
<evidence type="ECO:0000313" key="7">
    <source>
        <dbReference type="EMBL" id="KAL2101901.1"/>
    </source>
</evidence>
<evidence type="ECO:0008006" key="9">
    <source>
        <dbReference type="Google" id="ProtNLM"/>
    </source>
</evidence>
<name>A0ABD1KSB5_9TELE</name>
<dbReference type="InterPro" id="IPR048347">
    <property type="entry name" value="Sarcoglycan_C"/>
</dbReference>
<keyword evidence="2 4" id="KW-0472">Membrane</keyword>
<evidence type="ECO:0000256" key="3">
    <source>
        <dbReference type="SAM" id="MobiDB-lite"/>
    </source>
</evidence>
<dbReference type="Pfam" id="PF20989">
    <property type="entry name" value="Sarcoglycan_2_C"/>
    <property type="match status" value="1"/>
</dbReference>
<dbReference type="Proteomes" id="UP001591681">
    <property type="component" value="Unassembled WGS sequence"/>
</dbReference>
<gene>
    <name evidence="7" type="ORF">ACEWY4_003662</name>
</gene>
<keyword evidence="4" id="KW-1133">Transmembrane helix</keyword>
<dbReference type="EMBL" id="JBHFQA010000003">
    <property type="protein sequence ID" value="KAL2101901.1"/>
    <property type="molecule type" value="Genomic_DNA"/>
</dbReference>
<dbReference type="InterPro" id="IPR015919">
    <property type="entry name" value="Cadherin-like_sf"/>
</dbReference>
<feature type="domain" description="Sarcoglycan alpha/epsilon N-terminal" evidence="5">
    <location>
        <begin position="61"/>
        <end position="158"/>
    </location>
</feature>
<dbReference type="InterPro" id="IPR008908">
    <property type="entry name" value="Sarcoglycan_alpha/epsilon"/>
</dbReference>
<evidence type="ECO:0000256" key="2">
    <source>
        <dbReference type="ARBA" id="ARBA00023136"/>
    </source>
</evidence>